<dbReference type="OrthoDB" id="347124at2759"/>
<dbReference type="PANTHER" id="PTHR10868:SF1">
    <property type="entry name" value="SIGMA NON-OPIOID INTRACELLULAR RECEPTOR 1"/>
    <property type="match status" value="1"/>
</dbReference>
<evidence type="ECO:0000256" key="2">
    <source>
        <dbReference type="ARBA" id="ARBA00007141"/>
    </source>
</evidence>
<comment type="similarity">
    <text evidence="2 8">Belongs to the ERG2 family.</text>
</comment>
<dbReference type="PANTHER" id="PTHR10868">
    <property type="entry name" value="SIGMA 1-TYPE OPIOID RECEPTOR-RELATED"/>
    <property type="match status" value="1"/>
</dbReference>
<reference evidence="10" key="1">
    <citation type="journal article" date="2011" name="Genome Biol.">
        <title>Comparative and functional genomics provide insights into the pathogenicity of dermatophytic fungi.</title>
        <authorList>
            <person name="Burmester A."/>
            <person name="Shelest E."/>
            <person name="Gloeckner G."/>
            <person name="Heddergott C."/>
            <person name="Schindler S."/>
            <person name="Staib P."/>
            <person name="Heidel A."/>
            <person name="Felder M."/>
            <person name="Petzold A."/>
            <person name="Szafranski K."/>
            <person name="Feuermann M."/>
            <person name="Pedruzzi I."/>
            <person name="Priebe S."/>
            <person name="Groth M."/>
            <person name="Winkler R."/>
            <person name="Li W."/>
            <person name="Kniemeyer O."/>
            <person name="Schroeckh V."/>
            <person name="Hertweck C."/>
            <person name="Hube B."/>
            <person name="White T.C."/>
            <person name="Platzer M."/>
            <person name="Guthke R."/>
            <person name="Heitman J."/>
            <person name="Woestemeyer J."/>
            <person name="Zipfel P.F."/>
            <person name="Monod M."/>
            <person name="Brakhage A.A."/>
        </authorList>
    </citation>
    <scope>NUCLEOTIDE SEQUENCE [LARGE SCALE GENOMIC DNA]</scope>
    <source>
        <strain evidence="10">HKI 0517</strain>
    </source>
</reference>
<evidence type="ECO:0000313" key="10">
    <source>
        <dbReference type="Proteomes" id="UP000008383"/>
    </source>
</evidence>
<comment type="subcellular location">
    <subcellularLocation>
        <location evidence="1">Endoplasmic reticulum membrane</location>
    </subcellularLocation>
</comment>
<protein>
    <recommendedName>
        <fullName evidence="8">C-8 sterol isomerase</fullName>
        <ecNumber evidence="8">5.-.-.-</ecNumber>
    </recommendedName>
    <alternativeName>
        <fullName evidence="8">Delta-8--delta-7 sterol isomerase</fullName>
    </alternativeName>
</protein>
<evidence type="ECO:0000256" key="8">
    <source>
        <dbReference type="RuleBase" id="RU368083"/>
    </source>
</evidence>
<sequence length="182" mass="20099">MAVSILRPLPPTQTDGFGGILPPSPRYMIIFPIALSDNSSWYVTNAYGSNHGSAMGAFTILHASITEYLIFYGTPIYSNGHSGLHLADDYFVILNGTEKAYRPGQLEATTYWPGDVNHLPRGQSIHYAMDGWALELAQGWIPSMLPFGLVESFTSNLDFVNLWKTCYLTAELMGRQLGVGKF</sequence>
<dbReference type="InterPro" id="IPR006716">
    <property type="entry name" value="ERG2_sigma1_rcpt-like"/>
</dbReference>
<keyword evidence="6" id="KW-0472">Membrane</keyword>
<evidence type="ECO:0000256" key="3">
    <source>
        <dbReference type="ARBA" id="ARBA00022692"/>
    </source>
</evidence>
<dbReference type="KEGG" id="tve:TRV_04209"/>
<dbReference type="GO" id="GO:0016853">
    <property type="term" value="F:isomerase activity"/>
    <property type="evidence" value="ECO:0007669"/>
    <property type="project" value="UniProtKB-KW"/>
</dbReference>
<evidence type="ECO:0000256" key="1">
    <source>
        <dbReference type="ARBA" id="ARBA00004586"/>
    </source>
</evidence>
<proteinExistence type="inferred from homology"/>
<evidence type="ECO:0000256" key="6">
    <source>
        <dbReference type="ARBA" id="ARBA00023136"/>
    </source>
</evidence>
<comment type="pathway">
    <text evidence="7 8">Steroid metabolism; ergosterol biosynthesis.</text>
</comment>
<evidence type="ECO:0000313" key="9">
    <source>
        <dbReference type="EMBL" id="EFE41080.1"/>
    </source>
</evidence>
<gene>
    <name evidence="9" type="ORF">TRV_04209</name>
</gene>
<dbReference type="GeneID" id="9576781"/>
<keyword evidence="9" id="KW-0413">Isomerase</keyword>
<organism evidence="9 10">
    <name type="scientific">Trichophyton verrucosum (strain HKI 0517)</name>
    <dbReference type="NCBI Taxonomy" id="663202"/>
    <lineage>
        <taxon>Eukaryota</taxon>
        <taxon>Fungi</taxon>
        <taxon>Dikarya</taxon>
        <taxon>Ascomycota</taxon>
        <taxon>Pezizomycotina</taxon>
        <taxon>Eurotiomycetes</taxon>
        <taxon>Eurotiomycetidae</taxon>
        <taxon>Onygenales</taxon>
        <taxon>Arthrodermataceae</taxon>
        <taxon>Trichophyton</taxon>
    </lineage>
</organism>
<dbReference type="Pfam" id="PF04622">
    <property type="entry name" value="ERG2_Sigma1R"/>
    <property type="match status" value="1"/>
</dbReference>
<dbReference type="HOGENOM" id="CLU_1595335_0_0_1"/>
<dbReference type="Proteomes" id="UP000008383">
    <property type="component" value="Unassembled WGS sequence"/>
</dbReference>
<name>D4DAR1_TRIVH</name>
<evidence type="ECO:0000256" key="7">
    <source>
        <dbReference type="ARBA" id="ARBA00029435"/>
    </source>
</evidence>
<keyword evidence="3" id="KW-0812">Transmembrane</keyword>
<dbReference type="EMBL" id="ACYE01000214">
    <property type="protein sequence ID" value="EFE41080.1"/>
    <property type="molecule type" value="Genomic_DNA"/>
</dbReference>
<evidence type="ECO:0000256" key="4">
    <source>
        <dbReference type="ARBA" id="ARBA00022824"/>
    </source>
</evidence>
<keyword evidence="10" id="KW-1185">Reference proteome</keyword>
<dbReference type="UniPathway" id="UPA00768"/>
<dbReference type="RefSeq" id="XP_003021698.1">
    <property type="nucleotide sequence ID" value="XM_003021652.1"/>
</dbReference>
<dbReference type="GO" id="GO:0005789">
    <property type="term" value="C:endoplasmic reticulum membrane"/>
    <property type="evidence" value="ECO:0007669"/>
    <property type="project" value="UniProtKB-SubCell"/>
</dbReference>
<evidence type="ECO:0000256" key="5">
    <source>
        <dbReference type="ARBA" id="ARBA00022989"/>
    </source>
</evidence>
<keyword evidence="4" id="KW-0256">Endoplasmic reticulum</keyword>
<comment type="caution">
    <text evidence="9">The sequence shown here is derived from an EMBL/GenBank/DDBJ whole genome shotgun (WGS) entry which is preliminary data.</text>
</comment>
<dbReference type="GO" id="GO:0006696">
    <property type="term" value="P:ergosterol biosynthetic process"/>
    <property type="evidence" value="ECO:0007669"/>
    <property type="project" value="TreeGrafter"/>
</dbReference>
<dbReference type="AlphaFoldDB" id="D4DAR1"/>
<comment type="function">
    <text evidence="8">Catalyzes the reaction which results in unsaturation at C-7 in the B ring of sterols.</text>
</comment>
<keyword evidence="5" id="KW-1133">Transmembrane helix</keyword>
<dbReference type="EC" id="5.-.-.-" evidence="8"/>
<accession>D4DAR1</accession>